<keyword evidence="3" id="KW-0414">Isoprene biosynthesis</keyword>
<dbReference type="PANTHER" id="PTHR32125:SF4">
    <property type="entry name" value="2-C-METHYL-D-ERYTHRITOL 4-PHOSPHATE CYTIDYLYLTRANSFERASE, CHLOROPLASTIC"/>
    <property type="match status" value="1"/>
</dbReference>
<keyword evidence="1 3" id="KW-0808">Transferase</keyword>
<reference evidence="4 5" key="1">
    <citation type="submission" date="2019-04" db="EMBL/GenBank/DDBJ databases">
        <title>Sphingobacterium olei sp. nov., isolated from oil-contaminated soil.</title>
        <authorList>
            <person name="Liu B."/>
        </authorList>
    </citation>
    <scope>NUCLEOTIDE SEQUENCE [LARGE SCALE GENOMIC DNA]</scope>
    <source>
        <strain evidence="4 5">HAL-9</strain>
    </source>
</reference>
<name>A0A4U0NCM7_9SPHI</name>
<dbReference type="Pfam" id="PF01128">
    <property type="entry name" value="IspD"/>
    <property type="match status" value="1"/>
</dbReference>
<accession>A0A4U0NCM7</accession>
<dbReference type="NCBIfam" id="NF001186">
    <property type="entry name" value="PRK00155.2-3"/>
    <property type="match status" value="1"/>
</dbReference>
<dbReference type="InterPro" id="IPR050088">
    <property type="entry name" value="IspD/TarI_cytidylyltransf_bact"/>
</dbReference>
<evidence type="ECO:0000256" key="1">
    <source>
        <dbReference type="ARBA" id="ARBA00022679"/>
    </source>
</evidence>
<dbReference type="InterPro" id="IPR001228">
    <property type="entry name" value="IspD"/>
</dbReference>
<comment type="pathway">
    <text evidence="3">Isoprenoid biosynthesis; isopentenyl diphosphate biosynthesis via DXP pathway; isopentenyl diphosphate from 1-deoxy-D-xylulose 5-phosphate: step 2/6.</text>
</comment>
<comment type="caution">
    <text evidence="4">The sequence shown here is derived from an EMBL/GenBank/DDBJ whole genome shotgun (WGS) entry which is preliminary data.</text>
</comment>
<feature type="site" description="Positions MEP for the nucleophilic attack" evidence="3">
    <location>
        <position position="158"/>
    </location>
</feature>
<dbReference type="Proteomes" id="UP000306808">
    <property type="component" value="Unassembled WGS sequence"/>
</dbReference>
<evidence type="ECO:0000313" key="5">
    <source>
        <dbReference type="Proteomes" id="UP000306808"/>
    </source>
</evidence>
<dbReference type="PANTHER" id="PTHR32125">
    <property type="entry name" value="2-C-METHYL-D-ERYTHRITOL 4-PHOSPHATE CYTIDYLYLTRANSFERASE, CHLOROPLASTIC"/>
    <property type="match status" value="1"/>
</dbReference>
<dbReference type="EC" id="2.7.7.60" evidence="3"/>
<feature type="site" description="Transition state stabilizer" evidence="3">
    <location>
        <position position="23"/>
    </location>
</feature>
<dbReference type="HAMAP" id="MF_00108">
    <property type="entry name" value="IspD"/>
    <property type="match status" value="1"/>
</dbReference>
<dbReference type="OrthoDB" id="9806837at2"/>
<dbReference type="GO" id="GO:0019288">
    <property type="term" value="P:isopentenyl diphosphate biosynthetic process, methylerythritol 4-phosphate pathway"/>
    <property type="evidence" value="ECO:0007669"/>
    <property type="project" value="UniProtKB-UniRule"/>
</dbReference>
<comment type="similarity">
    <text evidence="3">Belongs to the IspD/TarI cytidylyltransferase family. IspD subfamily.</text>
</comment>
<organism evidence="4 5">
    <name type="scientific">Sphingobacterium olei</name>
    <dbReference type="NCBI Taxonomy" id="2571155"/>
    <lineage>
        <taxon>Bacteria</taxon>
        <taxon>Pseudomonadati</taxon>
        <taxon>Bacteroidota</taxon>
        <taxon>Sphingobacteriia</taxon>
        <taxon>Sphingobacteriales</taxon>
        <taxon>Sphingobacteriaceae</taxon>
        <taxon>Sphingobacterium</taxon>
    </lineage>
</organism>
<sequence length="228" mass="25770">MANNIVIIVAGGIGSRMQSDIPKQYLLLEGRPVLMHTIEAFVPMATQIIVVLHAEMEKYWTTLCQNHQFNIPHDIVHGGSTRFQSVKNGLIYFKNKYSEMLLHNTIIAVHDGARPLADKILITKSFEMAHKGKANILAIPSTNSIRHGTIGNSKTMKRDNIWLIQTPQTFPSQLLINAYEQDEQPDFTDDASVVEKMGSSIYLLESNHKNIKITFPEDIEIAQIYLKK</sequence>
<dbReference type="AlphaFoldDB" id="A0A4U0NCM7"/>
<dbReference type="EMBL" id="SUME01000010">
    <property type="protein sequence ID" value="TJZ51767.1"/>
    <property type="molecule type" value="Genomic_DNA"/>
</dbReference>
<evidence type="ECO:0000256" key="3">
    <source>
        <dbReference type="HAMAP-Rule" id="MF_00108"/>
    </source>
</evidence>
<dbReference type="GO" id="GO:0050518">
    <property type="term" value="F:2-C-methyl-D-erythritol 4-phosphate cytidylyltransferase activity"/>
    <property type="evidence" value="ECO:0007669"/>
    <property type="project" value="UniProtKB-UniRule"/>
</dbReference>
<evidence type="ECO:0000256" key="2">
    <source>
        <dbReference type="ARBA" id="ARBA00022695"/>
    </source>
</evidence>
<feature type="site" description="Transition state stabilizer" evidence="3">
    <location>
        <position position="16"/>
    </location>
</feature>
<dbReference type="NCBIfam" id="TIGR00453">
    <property type="entry name" value="ispD"/>
    <property type="match status" value="1"/>
</dbReference>
<dbReference type="InterPro" id="IPR034683">
    <property type="entry name" value="IspD/TarI"/>
</dbReference>
<dbReference type="UniPathway" id="UPA00056">
    <property type="reaction ID" value="UER00093"/>
</dbReference>
<dbReference type="FunFam" id="3.90.550.10:FF:000003">
    <property type="entry name" value="2-C-methyl-D-erythritol 4-phosphate cytidylyltransferase"/>
    <property type="match status" value="1"/>
</dbReference>
<keyword evidence="2 3" id="KW-0548">Nucleotidyltransferase</keyword>
<proteinExistence type="inferred from homology"/>
<dbReference type="RefSeq" id="WP_136903076.1">
    <property type="nucleotide sequence ID" value="NZ_SUME01000010.1"/>
</dbReference>
<protein>
    <recommendedName>
        <fullName evidence="3">2-C-methyl-D-erythritol 4-phosphate cytidylyltransferase</fullName>
        <ecNumber evidence="3">2.7.7.60</ecNumber>
    </recommendedName>
    <alternativeName>
        <fullName evidence="3">4-diphosphocytidyl-2C-methyl-D-erythritol synthase</fullName>
    </alternativeName>
    <alternativeName>
        <fullName evidence="3">MEP cytidylyltransferase</fullName>
        <shortName evidence="3">MCT</shortName>
    </alternativeName>
</protein>
<feature type="site" description="Positions MEP for the nucleophilic attack" evidence="3">
    <location>
        <position position="212"/>
    </location>
</feature>
<dbReference type="CDD" id="cd02516">
    <property type="entry name" value="CDP-ME_synthetase"/>
    <property type="match status" value="1"/>
</dbReference>
<dbReference type="SUPFAM" id="SSF53448">
    <property type="entry name" value="Nucleotide-diphospho-sugar transferases"/>
    <property type="match status" value="1"/>
</dbReference>
<comment type="catalytic activity">
    <reaction evidence="3">
        <text>2-C-methyl-D-erythritol 4-phosphate + CTP + H(+) = 4-CDP-2-C-methyl-D-erythritol + diphosphate</text>
        <dbReference type="Rhea" id="RHEA:13429"/>
        <dbReference type="ChEBI" id="CHEBI:15378"/>
        <dbReference type="ChEBI" id="CHEBI:33019"/>
        <dbReference type="ChEBI" id="CHEBI:37563"/>
        <dbReference type="ChEBI" id="CHEBI:57823"/>
        <dbReference type="ChEBI" id="CHEBI:58262"/>
        <dbReference type="EC" id="2.7.7.60"/>
    </reaction>
</comment>
<comment type="function">
    <text evidence="3">Catalyzes the formation of 4-diphosphocytidyl-2-C-methyl-D-erythritol from CTP and 2-C-methyl-D-erythritol 4-phosphate (MEP).</text>
</comment>
<dbReference type="InterPro" id="IPR029044">
    <property type="entry name" value="Nucleotide-diphossugar_trans"/>
</dbReference>
<keyword evidence="5" id="KW-1185">Reference proteome</keyword>
<gene>
    <name evidence="3" type="primary">ispD</name>
    <name evidence="4" type="ORF">FAZ15_19655</name>
</gene>
<evidence type="ECO:0000313" key="4">
    <source>
        <dbReference type="EMBL" id="TJZ51767.1"/>
    </source>
</evidence>
<dbReference type="Gene3D" id="3.90.550.10">
    <property type="entry name" value="Spore Coat Polysaccharide Biosynthesis Protein SpsA, Chain A"/>
    <property type="match status" value="1"/>
</dbReference>